<comment type="caution">
    <text evidence="9">The sequence shown here is derived from an EMBL/GenBank/DDBJ whole genome shotgun (WGS) entry which is preliminary data.</text>
</comment>
<accession>A0A1Y4LEQ4</accession>
<dbReference type="Proteomes" id="UP000195326">
    <property type="component" value="Unassembled WGS sequence"/>
</dbReference>
<keyword evidence="3 7" id="KW-0812">Transmembrane</keyword>
<evidence type="ECO:0000256" key="1">
    <source>
        <dbReference type="ARBA" id="ARBA00004651"/>
    </source>
</evidence>
<evidence type="ECO:0000313" key="9">
    <source>
        <dbReference type="EMBL" id="OUP55197.1"/>
    </source>
</evidence>
<feature type="transmembrane region" description="Helical" evidence="7">
    <location>
        <begin position="21"/>
        <end position="40"/>
    </location>
</feature>
<evidence type="ECO:0000313" key="10">
    <source>
        <dbReference type="Proteomes" id="UP000195326"/>
    </source>
</evidence>
<dbReference type="EMBL" id="NFKL01000030">
    <property type="protein sequence ID" value="OUP55197.1"/>
    <property type="molecule type" value="Genomic_DNA"/>
</dbReference>
<proteinExistence type="inferred from homology"/>
<comment type="subcellular location">
    <subcellularLocation>
        <location evidence="1">Cell membrane</location>
        <topology evidence="1">Multi-pass membrane protein</topology>
    </subcellularLocation>
</comment>
<feature type="domain" description="ABC3 transporter permease C-terminal" evidence="8">
    <location>
        <begin position="77"/>
        <end position="201"/>
    </location>
</feature>
<evidence type="ECO:0000256" key="5">
    <source>
        <dbReference type="ARBA" id="ARBA00023136"/>
    </source>
</evidence>
<dbReference type="InterPro" id="IPR050250">
    <property type="entry name" value="Macrolide_Exporter_MacB"/>
</dbReference>
<keyword evidence="4 7" id="KW-1133">Transmembrane helix</keyword>
<evidence type="ECO:0000256" key="7">
    <source>
        <dbReference type="SAM" id="Phobius"/>
    </source>
</evidence>
<feature type="transmembrane region" description="Helical" evidence="7">
    <location>
        <begin position="242"/>
        <end position="263"/>
    </location>
</feature>
<feature type="transmembrane region" description="Helical" evidence="7">
    <location>
        <begin position="169"/>
        <end position="189"/>
    </location>
</feature>
<evidence type="ECO:0000256" key="4">
    <source>
        <dbReference type="ARBA" id="ARBA00022989"/>
    </source>
</evidence>
<feature type="domain" description="ABC3 transporter permease C-terminal" evidence="8">
    <location>
        <begin position="478"/>
        <end position="595"/>
    </location>
</feature>
<dbReference type="InterPro" id="IPR003838">
    <property type="entry name" value="ABC3_permease_C"/>
</dbReference>
<feature type="transmembrane region" description="Helical" evidence="7">
    <location>
        <begin position="562"/>
        <end position="586"/>
    </location>
</feature>
<feature type="transmembrane region" description="Helical" evidence="7">
    <location>
        <begin position="133"/>
        <end position="157"/>
    </location>
</feature>
<protein>
    <submittedName>
        <fullName evidence="9">ABC transporter permease</fullName>
    </submittedName>
</protein>
<comment type="similarity">
    <text evidence="6">Belongs to the ABC-4 integral membrane protein family.</text>
</comment>
<reference evidence="10" key="1">
    <citation type="submission" date="2017-04" db="EMBL/GenBank/DDBJ databases">
        <title>Function of individual gut microbiota members based on whole genome sequencing of pure cultures obtained from chicken caecum.</title>
        <authorList>
            <person name="Medvecky M."/>
            <person name="Cejkova D."/>
            <person name="Polansky O."/>
            <person name="Karasova D."/>
            <person name="Kubasova T."/>
            <person name="Cizek A."/>
            <person name="Rychlik I."/>
        </authorList>
    </citation>
    <scope>NUCLEOTIDE SEQUENCE [LARGE SCALE GENOMIC DNA]</scope>
    <source>
        <strain evidence="10">An179</strain>
    </source>
</reference>
<feature type="transmembrane region" description="Helical" evidence="7">
    <location>
        <begin position="522"/>
        <end position="542"/>
    </location>
</feature>
<dbReference type="RefSeq" id="WP_087399507.1">
    <property type="nucleotide sequence ID" value="NZ_NFKL01000030.1"/>
</dbReference>
<feature type="transmembrane region" description="Helical" evidence="7">
    <location>
        <begin position="468"/>
        <end position="491"/>
    </location>
</feature>
<sequence>MKSYLSLIPISAKVHRRQNRMTLLCIIFSVFMVTAIFSMAEMGARMEQARLMEKHGNLSLQELFGSTMGQTLLMAAIVLFLLILIAGVLMISSTINSSVAQRTKFFGMMRCIGMSKQQIIRFVRLEALNWCKIAVPIGLGLGILASWVLCAVLRFLVGEEFSEIPLFGISVLGIASGIIVGIVTVLIAASSPAKRAAKVSPVTAASGNSESAQTIHRAAKLRFFRIETLLGSHHATSAKKNLILMTGSFALSIILFLSFSVMVDFVNYLMPQSASASDIDISSNDGSNSIESGLVDTLSKIEGVQQVYGRRSCFEIPAGIGGDASLSSTVDLVSFDTFDLECLEKDGALKWGSDLQKVYGDSQYVLATSDQDSPWKIGDKILIGSEELEIAGLLKYDPFSDDGLTHGNLTLVASGETFIRLTGVSSYSLVMVQTASDITEENVQAIQDSLGGQYQFRDKRDESTAGTYLAFVACVYGFLAIITLVTLLNIINSISMSVSARMKQYGAMRAVGMDEHQITKMILAEAFTYAFWGCIVGCVIGLPLSKLLYGFLITEHFPYATWSLPVTSLIVIILFVILAAVVAAYAPARRIRSISVTETINEL</sequence>
<dbReference type="GO" id="GO:0022857">
    <property type="term" value="F:transmembrane transporter activity"/>
    <property type="evidence" value="ECO:0007669"/>
    <property type="project" value="TreeGrafter"/>
</dbReference>
<evidence type="ECO:0000256" key="3">
    <source>
        <dbReference type="ARBA" id="ARBA00022692"/>
    </source>
</evidence>
<name>A0A1Y4LEQ4_9FIRM</name>
<keyword evidence="2" id="KW-1003">Cell membrane</keyword>
<dbReference type="AlphaFoldDB" id="A0A1Y4LEQ4"/>
<evidence type="ECO:0000256" key="2">
    <source>
        <dbReference type="ARBA" id="ARBA00022475"/>
    </source>
</evidence>
<evidence type="ECO:0000256" key="6">
    <source>
        <dbReference type="ARBA" id="ARBA00038076"/>
    </source>
</evidence>
<keyword evidence="5 7" id="KW-0472">Membrane</keyword>
<dbReference type="GO" id="GO:0005886">
    <property type="term" value="C:plasma membrane"/>
    <property type="evidence" value="ECO:0007669"/>
    <property type="project" value="UniProtKB-SubCell"/>
</dbReference>
<dbReference type="PANTHER" id="PTHR30572:SF4">
    <property type="entry name" value="ABC TRANSPORTER PERMEASE YTRF"/>
    <property type="match status" value="1"/>
</dbReference>
<dbReference type="PANTHER" id="PTHR30572">
    <property type="entry name" value="MEMBRANE COMPONENT OF TRANSPORTER-RELATED"/>
    <property type="match status" value="1"/>
</dbReference>
<evidence type="ECO:0000259" key="8">
    <source>
        <dbReference type="Pfam" id="PF02687"/>
    </source>
</evidence>
<organism evidence="9 10">
    <name type="scientific">Butyricicoccus pullicaecorum</name>
    <dbReference type="NCBI Taxonomy" id="501571"/>
    <lineage>
        <taxon>Bacteria</taxon>
        <taxon>Bacillati</taxon>
        <taxon>Bacillota</taxon>
        <taxon>Clostridia</taxon>
        <taxon>Eubacteriales</taxon>
        <taxon>Butyricicoccaceae</taxon>
        <taxon>Butyricicoccus</taxon>
    </lineage>
</organism>
<dbReference type="Pfam" id="PF02687">
    <property type="entry name" value="FtsX"/>
    <property type="match status" value="2"/>
</dbReference>
<feature type="transmembrane region" description="Helical" evidence="7">
    <location>
        <begin position="72"/>
        <end position="95"/>
    </location>
</feature>
<gene>
    <name evidence="9" type="ORF">B5F15_15190</name>
</gene>